<dbReference type="EMBL" id="CP042425">
    <property type="protein sequence ID" value="QEL18686.1"/>
    <property type="molecule type" value="Genomic_DNA"/>
</dbReference>
<dbReference type="SMART" id="SM00320">
    <property type="entry name" value="WD40"/>
    <property type="match status" value="7"/>
</dbReference>
<dbReference type="PANTHER" id="PTHR44019">
    <property type="entry name" value="WD REPEAT-CONTAINING PROTEIN 55"/>
    <property type="match status" value="1"/>
</dbReference>
<dbReference type="Pfam" id="PF00400">
    <property type="entry name" value="WD40"/>
    <property type="match status" value="4"/>
</dbReference>
<dbReference type="RefSeq" id="WP_149113158.1">
    <property type="nucleotide sequence ID" value="NZ_CP042425.1"/>
</dbReference>
<feature type="repeat" description="WD" evidence="3">
    <location>
        <begin position="33"/>
        <end position="74"/>
    </location>
</feature>
<feature type="signal peptide" evidence="4">
    <location>
        <begin position="1"/>
        <end position="18"/>
    </location>
</feature>
<dbReference type="InterPro" id="IPR011044">
    <property type="entry name" value="Quino_amine_DH_bsu"/>
</dbReference>
<dbReference type="InterPro" id="IPR001680">
    <property type="entry name" value="WD40_rpt"/>
</dbReference>
<evidence type="ECO:0000313" key="5">
    <source>
        <dbReference type="EMBL" id="QEL18686.1"/>
    </source>
</evidence>
<keyword evidence="6" id="KW-1185">Reference proteome</keyword>
<dbReference type="AlphaFoldDB" id="A0A5C1AL51"/>
<evidence type="ECO:0000256" key="3">
    <source>
        <dbReference type="PROSITE-ProRule" id="PRU00221"/>
    </source>
</evidence>
<protein>
    <submittedName>
        <fullName evidence="5">WD40 repeat domain-containing protein</fullName>
    </submittedName>
</protein>
<keyword evidence="4" id="KW-0732">Signal</keyword>
<gene>
    <name evidence="5" type="ORF">PX52LOC_05721</name>
</gene>
<dbReference type="InterPro" id="IPR050505">
    <property type="entry name" value="WDR55/POC1"/>
</dbReference>
<name>A0A5C1AL51_9BACT</name>
<evidence type="ECO:0000256" key="1">
    <source>
        <dbReference type="ARBA" id="ARBA00022574"/>
    </source>
</evidence>
<organism evidence="5 6">
    <name type="scientific">Limnoglobus roseus</name>
    <dbReference type="NCBI Taxonomy" id="2598579"/>
    <lineage>
        <taxon>Bacteria</taxon>
        <taxon>Pseudomonadati</taxon>
        <taxon>Planctomycetota</taxon>
        <taxon>Planctomycetia</taxon>
        <taxon>Gemmatales</taxon>
        <taxon>Gemmataceae</taxon>
        <taxon>Limnoglobus</taxon>
    </lineage>
</organism>
<dbReference type="PROSITE" id="PS00678">
    <property type="entry name" value="WD_REPEATS_1"/>
    <property type="match status" value="1"/>
</dbReference>
<dbReference type="SUPFAM" id="SSF50969">
    <property type="entry name" value="YVTN repeat-like/Quinoprotein amine dehydrogenase"/>
    <property type="match status" value="1"/>
</dbReference>
<evidence type="ECO:0000313" key="6">
    <source>
        <dbReference type="Proteomes" id="UP000324974"/>
    </source>
</evidence>
<dbReference type="SUPFAM" id="SSF50978">
    <property type="entry name" value="WD40 repeat-like"/>
    <property type="match status" value="1"/>
</dbReference>
<proteinExistence type="predicted"/>
<dbReference type="KEGG" id="lrs:PX52LOC_05721"/>
<keyword evidence="2" id="KW-0677">Repeat</keyword>
<dbReference type="PROSITE" id="PS50294">
    <property type="entry name" value="WD_REPEATS_REGION"/>
    <property type="match status" value="1"/>
</dbReference>
<keyword evidence="1 3" id="KW-0853">WD repeat</keyword>
<dbReference type="InterPro" id="IPR011989">
    <property type="entry name" value="ARM-like"/>
</dbReference>
<sequence length="773" mass="81438">MRHLAIILALLCVPPLAAEELPAGAVARFGSPALRHGERPLALALDSEGKRLVSGGPDGIVKLWDTDTGRLLGSYKVEGGYASSVAISTDGTRVAARFGDSLIHLLDANTMKATRTVSLPNADVVTLSADGKILGAVTTQSTLHVYEVENGLERLQAMPGKAVAFTPNGARLARAETGEQLRTTDVVSGENLSSCTHLSADGVTKLAWSADGETLLSADAGPTGRIRLWQPGQDKPTAEWVANGGTAFFANESVIGLNDKRVTVWDRTGKPGRTFGENVSVLALSGDGKVAATSGPEPRIAIWDVSTGKQRWTEPDDLGVIRDLGTTADGLICVAAERGVVAWKPGTASKPLIQTSPAAVVAVGSGSTLTVGDNKLSIWPKEGGAASRVIDLPSVVPMAACSSPADGLAFVSFEDKTVRGFNPKSGAVVRAWEAPSPLLSMAVSTDGRFLASVGRDGFARAWKLDDAANGIPRQLWSIRVTRSLRPSVAISADTKLVAVTSVVRMEVIEAATGHRRFYGERNWHDGPFQPVTFSPDGRLVAAGTQGSAGGVSVWDVATGTPLGRFEGGCGSVTKLLCLPDYRLVSASVDGNVLVWELAPKRAAPTDAELRSAWEKLLSRDGKLGFENVQRLAAGGERTLALVRQAAAESTEIERKVAAFVKDLGHPQFATRETAQKELFKLGVLAVPAVAAAEKDADPEVVRRAEKLSAQLEKGGHIIPKHGPYGNQLRMNRAVWALELIGTPAAVHQLEAIRTDKGAGSDDAAAALERLKRK</sequence>
<reference evidence="6" key="1">
    <citation type="submission" date="2019-08" db="EMBL/GenBank/DDBJ databases">
        <title>Limnoglobus roseus gen. nov., sp. nov., a novel freshwater planctomycete with a giant genome from the family Gemmataceae.</title>
        <authorList>
            <person name="Kulichevskaya I.S."/>
            <person name="Naumoff D.G."/>
            <person name="Miroshnikov K."/>
            <person name="Ivanova A."/>
            <person name="Philippov D.A."/>
            <person name="Hakobyan A."/>
            <person name="Rijpstra I.C."/>
            <person name="Sinninghe Damste J.S."/>
            <person name="Liesack W."/>
            <person name="Dedysh S.N."/>
        </authorList>
    </citation>
    <scope>NUCLEOTIDE SEQUENCE [LARGE SCALE GENOMIC DNA]</scope>
    <source>
        <strain evidence="6">PX52</strain>
    </source>
</reference>
<dbReference type="PROSITE" id="PS50082">
    <property type="entry name" value="WD_REPEATS_2"/>
    <property type="match status" value="1"/>
</dbReference>
<dbReference type="InterPro" id="IPR036322">
    <property type="entry name" value="WD40_repeat_dom_sf"/>
</dbReference>
<dbReference type="Gene3D" id="1.25.10.10">
    <property type="entry name" value="Leucine-rich Repeat Variant"/>
    <property type="match status" value="1"/>
</dbReference>
<dbReference type="InterPro" id="IPR015943">
    <property type="entry name" value="WD40/YVTN_repeat-like_dom_sf"/>
</dbReference>
<evidence type="ECO:0000256" key="2">
    <source>
        <dbReference type="ARBA" id="ARBA00022737"/>
    </source>
</evidence>
<dbReference type="PANTHER" id="PTHR44019:SF8">
    <property type="entry name" value="POC1 CENTRIOLAR PROTEIN HOMOLOG"/>
    <property type="match status" value="1"/>
</dbReference>
<dbReference type="InterPro" id="IPR019775">
    <property type="entry name" value="WD40_repeat_CS"/>
</dbReference>
<dbReference type="Gene3D" id="2.130.10.10">
    <property type="entry name" value="YVTN repeat-like/Quinoprotein amine dehydrogenase"/>
    <property type="match status" value="5"/>
</dbReference>
<dbReference type="SUPFAM" id="SSF50998">
    <property type="entry name" value="Quinoprotein alcohol dehydrogenase-like"/>
    <property type="match status" value="1"/>
</dbReference>
<dbReference type="Proteomes" id="UP000324974">
    <property type="component" value="Chromosome"/>
</dbReference>
<accession>A0A5C1AL51</accession>
<evidence type="ECO:0000256" key="4">
    <source>
        <dbReference type="SAM" id="SignalP"/>
    </source>
</evidence>
<dbReference type="OrthoDB" id="222212at2"/>
<feature type="chain" id="PRO_5022813536" evidence="4">
    <location>
        <begin position="19"/>
        <end position="773"/>
    </location>
</feature>
<dbReference type="InterPro" id="IPR011047">
    <property type="entry name" value="Quinoprotein_ADH-like_sf"/>
</dbReference>